<dbReference type="InterPro" id="IPR028098">
    <property type="entry name" value="Glyco_trans_4-like_N"/>
</dbReference>
<dbReference type="Pfam" id="PF13524">
    <property type="entry name" value="Glyco_trans_1_2"/>
    <property type="match status" value="1"/>
</dbReference>
<evidence type="ECO:0000259" key="1">
    <source>
        <dbReference type="Pfam" id="PF00534"/>
    </source>
</evidence>
<dbReference type="GO" id="GO:0016757">
    <property type="term" value="F:glycosyltransferase activity"/>
    <property type="evidence" value="ECO:0007669"/>
    <property type="project" value="UniProtKB-KW"/>
</dbReference>
<dbReference type="RefSeq" id="WP_238224215.1">
    <property type="nucleotide sequence ID" value="NZ_BPQD01000007.1"/>
</dbReference>
<protein>
    <submittedName>
        <fullName evidence="4">Glycosyltransferase</fullName>
        <ecNumber evidence="4">2.4.-.-</ecNumber>
    </submittedName>
</protein>
<gene>
    <name evidence="4" type="ORF">QWZ12_03280</name>
</gene>
<dbReference type="Pfam" id="PF00534">
    <property type="entry name" value="Glycos_transf_1"/>
    <property type="match status" value="1"/>
</dbReference>
<feature type="domain" description="Spore protein YkvP/CgeB glycosyl transferase-like" evidence="3">
    <location>
        <begin position="197"/>
        <end position="316"/>
    </location>
</feature>
<dbReference type="EMBL" id="JAUFPX010000002">
    <property type="protein sequence ID" value="MDN3589629.1"/>
    <property type="molecule type" value="Genomic_DNA"/>
</dbReference>
<keyword evidence="5" id="KW-1185">Reference proteome</keyword>
<feature type="domain" description="Glycosyl transferase family 1" evidence="1">
    <location>
        <begin position="568"/>
        <end position="718"/>
    </location>
</feature>
<dbReference type="Pfam" id="PF13439">
    <property type="entry name" value="Glyco_transf_4"/>
    <property type="match status" value="1"/>
</dbReference>
<evidence type="ECO:0000259" key="2">
    <source>
        <dbReference type="Pfam" id="PF13439"/>
    </source>
</evidence>
<reference evidence="5" key="1">
    <citation type="journal article" date="2019" name="Int. J. Syst. Evol. Microbiol.">
        <title>The Global Catalogue of Microorganisms (GCM) 10K type strain sequencing project: providing services to taxonomists for standard genome sequencing and annotation.</title>
        <authorList>
            <consortium name="The Broad Institute Genomics Platform"/>
            <consortium name="The Broad Institute Genome Sequencing Center for Infectious Disease"/>
            <person name="Wu L."/>
            <person name="Ma J."/>
        </authorList>
    </citation>
    <scope>NUCLEOTIDE SEQUENCE [LARGE SCALE GENOMIC DNA]</scope>
    <source>
        <strain evidence="5">CECT 7069</strain>
    </source>
</reference>
<accession>A0ABT8BEF9</accession>
<sequence length="1203" mass="129515">MAGFSILLLDTEPGTHNHYIVLGLADALRRHPSVSRVHLAGHADALATLADEGLDTVFAFGGARKHAPVLGRLAALARLSILWTTEDPYELADNVRCSTAFDLVFTNDRASVPAYGGRARHLPLAAASLFQDLPVLGDDRDYLYDLLFIGTAWPNRVESLNAILERLPPDLKVKLALPWNTYIGPPALDDPGLVTDWRCGNRDFARLANRSRVVLTLPRVFSASDTKQAQGSTPPPRLFETALAGGFQVVISPEPEIRDYYEPNSEIALCADDAAGARVIGEMLEQPQARIAAARAARARTQAEHLYDHRVAAILAAAAALPQRPRPTRRPAPRRVLMLSHNRAGHRGGGGVEIYQEALSGLAPDYEILFLFPILHDGHWSLRLEGEGVSETVPCGETGLPKLTDPHVEGVFERILFEQRVDLVHIHHLLHLPLSLPLVARACGVPVVYHLHDHYLICERWLLLDHAGRFCDVVRRGRDQCDACLVAASNYPSGAKARRDGFVSLVVRAVDAFVTSTPSTGAYLRAFYPEIAADRIVTLAMLSPVDPAPIDPAPMARTARPTAGDGPRLTVAVLGNFSHHKGGSDIIELMRICEDYRIHFKVFGRVDEHHAGRLRGIGPDRLTISGPYEPHAIHALLAGCDVSLHLSTWPETYVIALTEAWQAGLVPVATAMGALAERVTDGVDGFLVPPHDPGAVRGRLLELYHDPARLDRMRAAVRAKDFPTVAAHLDGVRALYERLIAACPCPHDRVPDRLRVTFDLSLAEMGLRVNAPSWVTRDILWDGAAAVPGGGAGTRPAVPLLDALPDPDGALPATTLPLTHATLVFARDGLRLDDREIARPSGHDVVLRHLSVKGWLRRLDAPVPERTYLRFTGPSRTAYALLHPDDRPDVAASLGDPDAARAGFTGTVDVAGLDFGAHTLDLVQVGREGPLVAQGLGQVFAGGATDGALVRFTRDTGPPAPGPALRDIRHNLPEAGGVLLAGPGDLWALAGRLDGDGPADARPSLRLRGQDGTAWYARIGPAAAGDGTVRLVAALTGLEPGRYAITFDGGRAPRGDLPPFLEIAPGPGRYRIDGAMPASFRRHFIKRLKRPPAIEWAARANVEGLGGIVDCRGWAFARGLGPVLCTFALWDGATGRPQACIAARLARPDIAAHLGTSHALGGGFELGVPRAALRAGTVRFFQSYRRRTVEFAGFASALQRALG</sequence>
<comment type="caution">
    <text evidence="4">The sequence shown here is derived from an EMBL/GenBank/DDBJ whole genome shotgun (WGS) entry which is preliminary data.</text>
</comment>
<dbReference type="InterPro" id="IPR055259">
    <property type="entry name" value="YkvP/CgeB_Glyco_trans-like"/>
</dbReference>
<evidence type="ECO:0000259" key="3">
    <source>
        <dbReference type="Pfam" id="PF13524"/>
    </source>
</evidence>
<dbReference type="CDD" id="cd03801">
    <property type="entry name" value="GT4_PimA-like"/>
    <property type="match status" value="1"/>
</dbReference>
<dbReference type="SUPFAM" id="SSF53756">
    <property type="entry name" value="UDP-Glycosyltransferase/glycogen phosphorylase"/>
    <property type="match status" value="1"/>
</dbReference>
<keyword evidence="4" id="KW-0328">Glycosyltransferase</keyword>
<dbReference type="Gene3D" id="3.40.50.2000">
    <property type="entry name" value="Glycogen Phosphorylase B"/>
    <property type="match status" value="2"/>
</dbReference>
<dbReference type="InterPro" id="IPR001296">
    <property type="entry name" value="Glyco_trans_1"/>
</dbReference>
<keyword evidence="4" id="KW-0808">Transferase</keyword>
<name>A0ABT8BEF9_9HYPH</name>
<dbReference type="EC" id="2.4.-.-" evidence="4"/>
<dbReference type="Proteomes" id="UP001224644">
    <property type="component" value="Unassembled WGS sequence"/>
</dbReference>
<evidence type="ECO:0000313" key="5">
    <source>
        <dbReference type="Proteomes" id="UP001224644"/>
    </source>
</evidence>
<dbReference type="PANTHER" id="PTHR12526">
    <property type="entry name" value="GLYCOSYLTRANSFERASE"/>
    <property type="match status" value="1"/>
</dbReference>
<feature type="domain" description="Glycosyltransferase subfamily 4-like N-terminal" evidence="2">
    <location>
        <begin position="412"/>
        <end position="538"/>
    </location>
</feature>
<organism evidence="4 5">
    <name type="scientific">Methylobacterium adhaesivum</name>
    <dbReference type="NCBI Taxonomy" id="333297"/>
    <lineage>
        <taxon>Bacteria</taxon>
        <taxon>Pseudomonadati</taxon>
        <taxon>Pseudomonadota</taxon>
        <taxon>Alphaproteobacteria</taxon>
        <taxon>Hyphomicrobiales</taxon>
        <taxon>Methylobacteriaceae</taxon>
        <taxon>Methylobacterium</taxon>
    </lineage>
</organism>
<evidence type="ECO:0000313" key="4">
    <source>
        <dbReference type="EMBL" id="MDN3589629.1"/>
    </source>
</evidence>
<proteinExistence type="predicted"/>